<feature type="transmembrane region" description="Helical" evidence="1">
    <location>
        <begin position="66"/>
        <end position="86"/>
    </location>
</feature>
<dbReference type="Pfam" id="PF12679">
    <property type="entry name" value="ABC2_membrane_2"/>
    <property type="match status" value="1"/>
</dbReference>
<dbReference type="GO" id="GO:0140359">
    <property type="term" value="F:ABC-type transporter activity"/>
    <property type="evidence" value="ECO:0007669"/>
    <property type="project" value="InterPro"/>
</dbReference>
<sequence length="296" mass="32509">MITRLKGLSPLLAKELAERMRARRTPWVIALYLVLMGGIVLAVIHLETSGDGYFNPRRSRDFFTLLAAAQLAMVALITPGLTAGAISGERERQTLNLLLTTQLTPFGIVVNKFLSAIAFIILLILAALPVYSVVFLYGGVSPGEIGRMLLFFLVTIMGFGSLGILTSTVIRRTSMATTTAYGVLFAYTAGTLIAGALAERFYMQALRTTAEFTPSLPARPPLLPHFLQSINPIPIVFRLFQPPERWGAPGMQLPDPYFIYLAFWVILSALLLFSAGYLLTPGRRPLFLRGRDVGSR</sequence>
<evidence type="ECO:0000313" key="3">
    <source>
        <dbReference type="Proteomes" id="UP000463470"/>
    </source>
</evidence>
<dbReference type="Proteomes" id="UP000463470">
    <property type="component" value="Unassembled WGS sequence"/>
</dbReference>
<keyword evidence="1" id="KW-0472">Membrane</keyword>
<evidence type="ECO:0000256" key="1">
    <source>
        <dbReference type="SAM" id="Phobius"/>
    </source>
</evidence>
<dbReference type="AlphaFoldDB" id="A0A845L2P7"/>
<keyword evidence="1" id="KW-1133">Transmembrane helix</keyword>
<comment type="caution">
    <text evidence="2">The sequence shown here is derived from an EMBL/GenBank/DDBJ whole genome shotgun (WGS) entry which is preliminary data.</text>
</comment>
<organism evidence="2 3">
    <name type="scientific">Heliomicrobium undosum</name>
    <dbReference type="NCBI Taxonomy" id="121734"/>
    <lineage>
        <taxon>Bacteria</taxon>
        <taxon>Bacillati</taxon>
        <taxon>Bacillota</taxon>
        <taxon>Clostridia</taxon>
        <taxon>Eubacteriales</taxon>
        <taxon>Heliobacteriaceae</taxon>
        <taxon>Heliomicrobium</taxon>
    </lineage>
</organism>
<proteinExistence type="predicted"/>
<feature type="transmembrane region" description="Helical" evidence="1">
    <location>
        <begin position="257"/>
        <end position="279"/>
    </location>
</feature>
<keyword evidence="1" id="KW-0812">Transmembrane</keyword>
<feature type="transmembrane region" description="Helical" evidence="1">
    <location>
        <begin position="149"/>
        <end position="170"/>
    </location>
</feature>
<feature type="transmembrane region" description="Helical" evidence="1">
    <location>
        <begin position="27"/>
        <end position="46"/>
    </location>
</feature>
<keyword evidence="3" id="KW-1185">Reference proteome</keyword>
<name>A0A845L2P7_9FIRM</name>
<gene>
    <name evidence="2" type="ORF">GTO91_14225</name>
</gene>
<reference evidence="2 3" key="1">
    <citation type="submission" date="2020-01" db="EMBL/GenBank/DDBJ databases">
        <title>Whole-genome sequence of Heliobacterium undosum DSM 13378.</title>
        <authorList>
            <person name="Kyndt J.A."/>
            <person name="Meyer T.E."/>
        </authorList>
    </citation>
    <scope>NUCLEOTIDE SEQUENCE [LARGE SCALE GENOMIC DNA]</scope>
    <source>
        <strain evidence="2 3">DSM 13378</strain>
    </source>
</reference>
<dbReference type="GO" id="GO:0005886">
    <property type="term" value="C:plasma membrane"/>
    <property type="evidence" value="ECO:0007669"/>
    <property type="project" value="UniProtKB-SubCell"/>
</dbReference>
<feature type="transmembrane region" description="Helical" evidence="1">
    <location>
        <begin position="179"/>
        <end position="198"/>
    </location>
</feature>
<protein>
    <submittedName>
        <fullName evidence="2">ABC transporter permease subunit</fullName>
    </submittedName>
</protein>
<dbReference type="RefSeq" id="WP_161259390.1">
    <property type="nucleotide sequence ID" value="NZ_WXEY01000020.1"/>
</dbReference>
<evidence type="ECO:0000313" key="2">
    <source>
        <dbReference type="EMBL" id="MZP30872.1"/>
    </source>
</evidence>
<dbReference type="EMBL" id="WXEY01000020">
    <property type="protein sequence ID" value="MZP30872.1"/>
    <property type="molecule type" value="Genomic_DNA"/>
</dbReference>
<dbReference type="OrthoDB" id="9815855at2"/>
<feature type="transmembrane region" description="Helical" evidence="1">
    <location>
        <begin position="113"/>
        <end position="137"/>
    </location>
</feature>
<dbReference type="PANTHER" id="PTHR43471">
    <property type="entry name" value="ABC TRANSPORTER PERMEASE"/>
    <property type="match status" value="1"/>
</dbReference>
<dbReference type="PANTHER" id="PTHR43471:SF12">
    <property type="entry name" value="HYPOTHETICAL MEMBRANE PROTEIN, CONSERVED"/>
    <property type="match status" value="1"/>
</dbReference>
<accession>A0A845L2P7</accession>